<keyword evidence="2" id="KW-1185">Reference proteome</keyword>
<dbReference type="Proteomes" id="UP000028713">
    <property type="component" value="Unassembled WGS sequence"/>
</dbReference>
<organism evidence="1 2">
    <name type="scientific">Chryseobacterium formosense</name>
    <dbReference type="NCBI Taxonomy" id="236814"/>
    <lineage>
        <taxon>Bacteria</taxon>
        <taxon>Pseudomonadati</taxon>
        <taxon>Bacteroidota</taxon>
        <taxon>Flavobacteriia</taxon>
        <taxon>Flavobacteriales</taxon>
        <taxon>Weeksellaceae</taxon>
        <taxon>Chryseobacterium group</taxon>
        <taxon>Chryseobacterium</taxon>
    </lineage>
</organism>
<dbReference type="STRING" id="236814.IX39_14810"/>
<dbReference type="eggNOG" id="ENOG50333JQ">
    <property type="taxonomic scope" value="Bacteria"/>
</dbReference>
<accession>A0A085Z2M9</accession>
<gene>
    <name evidence="1" type="ORF">IX39_14810</name>
</gene>
<dbReference type="EMBL" id="JPRP01000002">
    <property type="protein sequence ID" value="KFE98692.1"/>
    <property type="molecule type" value="Genomic_DNA"/>
</dbReference>
<reference evidence="1 2" key="1">
    <citation type="submission" date="2014-07" db="EMBL/GenBank/DDBJ databases">
        <title>Genome of Chryseobacterium formosense LMG 24722.</title>
        <authorList>
            <person name="Pipes S.E."/>
            <person name="Stropko S.J."/>
            <person name="Newman J.D."/>
        </authorList>
    </citation>
    <scope>NUCLEOTIDE SEQUENCE [LARGE SCALE GENOMIC DNA]</scope>
    <source>
        <strain evidence="1 2">LMG 24722</strain>
    </source>
</reference>
<evidence type="ECO:0000313" key="1">
    <source>
        <dbReference type="EMBL" id="KFE98692.1"/>
    </source>
</evidence>
<name>A0A085Z2M9_9FLAO</name>
<evidence type="ECO:0000313" key="2">
    <source>
        <dbReference type="Proteomes" id="UP000028713"/>
    </source>
</evidence>
<comment type="caution">
    <text evidence="1">The sequence shown here is derived from an EMBL/GenBank/DDBJ whole genome shotgun (WGS) entry which is preliminary data.</text>
</comment>
<protein>
    <submittedName>
        <fullName evidence="1">Uncharacterized protein</fullName>
    </submittedName>
</protein>
<proteinExistence type="predicted"/>
<dbReference type="AlphaFoldDB" id="A0A085Z2M9"/>
<sequence>MILTRDAFSQGTALSAMVNTRTGKSLTYSEVAGSPYVNVNFSMAKIAENYEKIAVRYNSYADQIEFERNGSIMVLPKETLFSRIEIETPKQTIVNLETNDELSGYFYEIVNGKVALYKKVKTIFIDTKPASNSYSTEEPAHFKLLDPIFYIKNDKGYIKKPRNQKEIIAQFPDKKDVLNVFFKENKIKFDKEDDLKKLVSYLNKN</sequence>